<evidence type="ECO:0000313" key="3">
    <source>
        <dbReference type="Proteomes" id="UP000502415"/>
    </source>
</evidence>
<dbReference type="SUPFAM" id="SSF56935">
    <property type="entry name" value="Porins"/>
    <property type="match status" value="1"/>
</dbReference>
<dbReference type="EMBL" id="CP051685">
    <property type="protein sequence ID" value="QJD99186.1"/>
    <property type="molecule type" value="Genomic_DNA"/>
</dbReference>
<dbReference type="InterPro" id="IPR023614">
    <property type="entry name" value="Porin_dom_sf"/>
</dbReference>
<dbReference type="KEGG" id="mfy:HH212_03335"/>
<evidence type="ECO:0008006" key="4">
    <source>
        <dbReference type="Google" id="ProtNLM"/>
    </source>
</evidence>
<dbReference type="Proteomes" id="UP000502415">
    <property type="component" value="Chromosome"/>
</dbReference>
<feature type="chain" id="PRO_5030873197" description="Porin" evidence="1">
    <location>
        <begin position="22"/>
        <end position="414"/>
    </location>
</feature>
<keyword evidence="3" id="KW-1185">Reference proteome</keyword>
<protein>
    <recommendedName>
        <fullName evidence="4">Porin</fullName>
    </recommendedName>
</protein>
<proteinExistence type="predicted"/>
<keyword evidence="1" id="KW-0732">Signal</keyword>
<dbReference type="RefSeq" id="WP_169434083.1">
    <property type="nucleotide sequence ID" value="NZ_CP051685.1"/>
</dbReference>
<organism evidence="2 3">
    <name type="scientific">Massilia forsythiae</name>
    <dbReference type="NCBI Taxonomy" id="2728020"/>
    <lineage>
        <taxon>Bacteria</taxon>
        <taxon>Pseudomonadati</taxon>
        <taxon>Pseudomonadota</taxon>
        <taxon>Betaproteobacteria</taxon>
        <taxon>Burkholderiales</taxon>
        <taxon>Oxalobacteraceae</taxon>
        <taxon>Telluria group</taxon>
        <taxon>Massilia</taxon>
    </lineage>
</organism>
<sequence>MKKRVIASLLALPLAVPAVHAQDNAVRISGFGSGALTWTNTDRAEFGRPNQASGADKHVTTGVDSNLGLQADAPLNSWLSATAQGLVRKDAEDDFGAELTLAFAKAKLSDEFSVRVGRMGLPIFMISDYRNVGYANTFLRPPTEMYSQVVFNHLDGVDGTWQHAYGDTNLTAQLGVGRSKADLAGGLTMKGDNVTVLNLVAEHGPLTMRIGRADTKISIDNSTTVNGLLNGLRAAGSGYRFAQLNQLADDLQLHRKKASFTSAGIGLDWNDIIVQSEYAKRKIDGYANDTTSWYAMAGYRVGKFLPYYLHSSLKIDSAVANTVPGACPAGYPAACAPTLAALSNGVNRLKVSGVGQGEQETDSIGVRWDFYRSVALKAQVDRVRPQNGTGLLIAPQPGFRGPVTVGAVSLDFVF</sequence>
<name>A0A7Z2ZSQ0_9BURK</name>
<accession>A0A7Z2ZSQ0</accession>
<reference evidence="2 3" key="1">
    <citation type="submission" date="2020-04" db="EMBL/GenBank/DDBJ databases">
        <title>Genome sequencing of novel species.</title>
        <authorList>
            <person name="Heo J."/>
            <person name="Kim S.-J."/>
            <person name="Kim J.-S."/>
            <person name="Hong S.-B."/>
            <person name="Kwon S.-W."/>
        </authorList>
    </citation>
    <scope>NUCLEOTIDE SEQUENCE [LARGE SCALE GENOMIC DNA]</scope>
    <source>
        <strain evidence="2 3">GN2-R2</strain>
    </source>
</reference>
<feature type="signal peptide" evidence="1">
    <location>
        <begin position="1"/>
        <end position="21"/>
    </location>
</feature>
<evidence type="ECO:0000256" key="1">
    <source>
        <dbReference type="SAM" id="SignalP"/>
    </source>
</evidence>
<dbReference type="AlphaFoldDB" id="A0A7Z2ZSQ0"/>
<evidence type="ECO:0000313" key="2">
    <source>
        <dbReference type="EMBL" id="QJD99186.1"/>
    </source>
</evidence>
<gene>
    <name evidence="2" type="ORF">HH212_03335</name>
</gene>
<dbReference type="Gene3D" id="2.40.160.10">
    <property type="entry name" value="Porin"/>
    <property type="match status" value="1"/>
</dbReference>